<proteinExistence type="inferred from homology"/>
<protein>
    <submittedName>
        <fullName evidence="9">Peptidase</fullName>
    </submittedName>
</protein>
<gene>
    <name evidence="9" type="ORF">Aglo03_15130</name>
</gene>
<dbReference type="InterPro" id="IPR022398">
    <property type="entry name" value="Peptidase_S8_His-AS"/>
</dbReference>
<accession>A0A9W6QLD1</accession>
<evidence type="ECO:0000256" key="5">
    <source>
        <dbReference type="PIRSR" id="PIRSR615500-1"/>
    </source>
</evidence>
<dbReference type="SUPFAM" id="SSF81296">
    <property type="entry name" value="E set domains"/>
    <property type="match status" value="1"/>
</dbReference>
<evidence type="ECO:0000256" key="3">
    <source>
        <dbReference type="ARBA" id="ARBA00022801"/>
    </source>
</evidence>
<evidence type="ECO:0000256" key="1">
    <source>
        <dbReference type="ARBA" id="ARBA00011073"/>
    </source>
</evidence>
<dbReference type="SUPFAM" id="SSF52743">
    <property type="entry name" value="Subtilisin-like"/>
    <property type="match status" value="1"/>
</dbReference>
<dbReference type="GO" id="GO:0004252">
    <property type="term" value="F:serine-type endopeptidase activity"/>
    <property type="evidence" value="ECO:0007669"/>
    <property type="project" value="UniProtKB-UniRule"/>
</dbReference>
<evidence type="ECO:0000256" key="2">
    <source>
        <dbReference type="ARBA" id="ARBA00022670"/>
    </source>
</evidence>
<feature type="active site" description="Charge relay system" evidence="5 6">
    <location>
        <position position="224"/>
    </location>
</feature>
<evidence type="ECO:0000313" key="9">
    <source>
        <dbReference type="EMBL" id="GLW90697.1"/>
    </source>
</evidence>
<feature type="signal peptide" evidence="7">
    <location>
        <begin position="1"/>
        <end position="27"/>
    </location>
</feature>
<evidence type="ECO:0000256" key="6">
    <source>
        <dbReference type="PROSITE-ProRule" id="PRU01240"/>
    </source>
</evidence>
<comment type="caution">
    <text evidence="9">The sequence shown here is derived from an EMBL/GenBank/DDBJ whole genome shotgun (WGS) entry which is preliminary data.</text>
</comment>
<dbReference type="RefSeq" id="WP_285609092.1">
    <property type="nucleotide sequence ID" value="NZ_BSSD01000002.1"/>
</dbReference>
<dbReference type="InterPro" id="IPR023828">
    <property type="entry name" value="Peptidase_S8_Ser-AS"/>
</dbReference>
<evidence type="ECO:0000313" key="10">
    <source>
        <dbReference type="Proteomes" id="UP001165042"/>
    </source>
</evidence>
<dbReference type="EMBL" id="BSSD01000002">
    <property type="protein sequence ID" value="GLW90697.1"/>
    <property type="molecule type" value="Genomic_DNA"/>
</dbReference>
<keyword evidence="2 6" id="KW-0645">Protease</keyword>
<dbReference type="PROSITE" id="PS00137">
    <property type="entry name" value="SUBTILASE_HIS"/>
    <property type="match status" value="1"/>
</dbReference>
<feature type="active site" description="Charge relay system" evidence="5 6">
    <location>
        <position position="256"/>
    </location>
</feature>
<feature type="active site" description="Charge relay system" evidence="5 6">
    <location>
        <position position="432"/>
    </location>
</feature>
<feature type="chain" id="PRO_5040746808" evidence="7">
    <location>
        <begin position="28"/>
        <end position="1230"/>
    </location>
</feature>
<evidence type="ECO:0000256" key="7">
    <source>
        <dbReference type="SAM" id="SignalP"/>
    </source>
</evidence>
<comment type="similarity">
    <text evidence="1 6">Belongs to the peptidase S8 family.</text>
</comment>
<dbReference type="Proteomes" id="UP001165042">
    <property type="component" value="Unassembled WGS sequence"/>
</dbReference>
<dbReference type="InterPro" id="IPR014756">
    <property type="entry name" value="Ig_E-set"/>
</dbReference>
<dbReference type="Gene3D" id="2.60.40.650">
    <property type="match status" value="1"/>
</dbReference>
<dbReference type="PRINTS" id="PR00723">
    <property type="entry name" value="SUBTILISIN"/>
</dbReference>
<dbReference type="PROSITE" id="PS00138">
    <property type="entry name" value="SUBTILASE_SER"/>
    <property type="match status" value="1"/>
</dbReference>
<dbReference type="InterPro" id="IPR000209">
    <property type="entry name" value="Peptidase_S8/S53_dom"/>
</dbReference>
<evidence type="ECO:0000259" key="8">
    <source>
        <dbReference type="Pfam" id="PF00082"/>
    </source>
</evidence>
<evidence type="ECO:0000256" key="4">
    <source>
        <dbReference type="ARBA" id="ARBA00022825"/>
    </source>
</evidence>
<name>A0A9W6QLD1_9PSEU</name>
<keyword evidence="4 6" id="KW-0720">Serine protease</keyword>
<dbReference type="InterPro" id="IPR051048">
    <property type="entry name" value="Peptidase_S8/S53_subtilisin"/>
</dbReference>
<dbReference type="PANTHER" id="PTHR43399:SF4">
    <property type="entry name" value="CELL WALL-ASSOCIATED PROTEASE"/>
    <property type="match status" value="1"/>
</dbReference>
<dbReference type="AlphaFoldDB" id="A0A9W6QLD1"/>
<keyword evidence="10" id="KW-1185">Reference proteome</keyword>
<keyword evidence="3 6" id="KW-0378">Hydrolase</keyword>
<dbReference type="InterPro" id="IPR036852">
    <property type="entry name" value="Peptidase_S8/S53_dom_sf"/>
</dbReference>
<sequence>MRGHKRGFLAGVAVLVASVGVAVPASAAPQAPRSDGAASRFQVTLVTGHQVEAVRDAGGRWRVGLAPSGPITRYSTFGKQRGNTTDVYLVPQGAAALVQAGVVDRELFNVTGLIRQGFDDKRSKTVPLLVEYGQGVAAAAPRGAAVERALPGLGFAAVAEDKANANQFWSSVAGSTTALSGGPRKIWLNARFTADLDQSVPQIGAPTAWQAGHTGKGVTVAVLDTGYDTGHPDLAGKVTKSKDFSGKGTVQDGHGHGTHVASTVAGSGAASGGKFKGVAPDASLAVGKVLDDGGSGSLDDILAGMEWASGEAGAKVVNLSLGSYPTDGTDPASQVVNTLTARNGTLFVIAAGNFGSDEAVSSPASADAALAVGSITKGNELSDFSSRGPRVGDGAVKPEIAAPGSDIVAARAKDTDLGDNVDANYARLSGTSMATPHTAGAAALLAQQHPDWQAPALKAALVGTAAAVGDNGVNAVGGGRVDLARATSQAVRADQATVNGYLRWPSTTVEQRKVTYTNDSAAPVTLKLDVTLRDKAGAAAPAKLAKLSATTVTVPAKGKADVTLALTPRSGTPGLYSGVLSATTADNAVKVRTPVAVHDEAEHYDLTVTAKDRTGAATTTGIVNAINVDTGAWAYGAPGEKLRLPPGNYALGGSIETPRPGQLPSSTLFTNPAFKLGKANKTVTFDARDGKRVAISTDQPEARGGVWTTRLQYKVKSAPYPYGQTWGFDPRFSEVYAFSARGVTSPGFGYADNVHLAQPDLELFGEGSQSFETAAGWLRGSATPVLDDRVPTAHGGAGTPEDLAKIDARGKFVVLELSGDLTYEEVYERIAAVKQAGGKYVGVLPVESSALMALADDEEPLTALPTVRLYEEPGKRFASAVKAGGLNARFVTRAFSKHRYELSYPSVGKIPTNLTHHEKTANLAAVRMAYYEGTEAEPPISSAWVEALDDEIGTQWGLPTVPKAERVEYYTPGKWRLTVGSWWAIGGDGEQRLTLERGKTYSAEWGASVLAPAFPGKTTNDLGADHPWVWRKSGLLDVTVPFFTDPAGHTRGADYWMNTDSGSTALYADGRPIGTQNSPGRGVFVLPDNANKYRLTTDITRDQPWWPNSTKITADWTFQLPRAADAPAPLLSVGYRPKVSLANTTPGGGEFTFPVTVARQDATPTITTLTVDISYDDGATWTPTRLTRDGASWKATVTHPPTGFASLRAKATDTAGNTVDQTVTRAYRIG</sequence>
<dbReference type="InterPro" id="IPR015500">
    <property type="entry name" value="Peptidase_S8_subtilisin-rel"/>
</dbReference>
<dbReference type="GO" id="GO:0006508">
    <property type="term" value="P:proteolysis"/>
    <property type="evidence" value="ECO:0007669"/>
    <property type="project" value="UniProtKB-KW"/>
</dbReference>
<keyword evidence="7" id="KW-0732">Signal</keyword>
<organism evidence="9 10">
    <name type="scientific">Actinokineospora globicatena</name>
    <dbReference type="NCBI Taxonomy" id="103729"/>
    <lineage>
        <taxon>Bacteria</taxon>
        <taxon>Bacillati</taxon>
        <taxon>Actinomycetota</taxon>
        <taxon>Actinomycetes</taxon>
        <taxon>Pseudonocardiales</taxon>
        <taxon>Pseudonocardiaceae</taxon>
        <taxon>Actinokineospora</taxon>
    </lineage>
</organism>
<dbReference type="Pfam" id="PF00082">
    <property type="entry name" value="Peptidase_S8"/>
    <property type="match status" value="1"/>
</dbReference>
<dbReference type="Gene3D" id="3.40.50.200">
    <property type="entry name" value="Peptidase S8/S53 domain"/>
    <property type="match status" value="1"/>
</dbReference>
<feature type="domain" description="Peptidase S8/S53" evidence="8">
    <location>
        <begin position="215"/>
        <end position="475"/>
    </location>
</feature>
<dbReference type="PROSITE" id="PS51892">
    <property type="entry name" value="SUBTILASE"/>
    <property type="match status" value="1"/>
</dbReference>
<reference evidence="9" key="1">
    <citation type="submission" date="2023-02" db="EMBL/GenBank/DDBJ databases">
        <title>Actinokineospora globicatena NBRC 15670.</title>
        <authorList>
            <person name="Ichikawa N."/>
            <person name="Sato H."/>
            <person name="Tonouchi N."/>
        </authorList>
    </citation>
    <scope>NUCLEOTIDE SEQUENCE</scope>
    <source>
        <strain evidence="9">NBRC 15670</strain>
    </source>
</reference>
<dbReference type="PANTHER" id="PTHR43399">
    <property type="entry name" value="SUBTILISIN-RELATED"/>
    <property type="match status" value="1"/>
</dbReference>